<name>A0A5D4R276_9BACI</name>
<evidence type="ECO:0000256" key="6">
    <source>
        <dbReference type="SAM" id="MobiDB-lite"/>
    </source>
</evidence>
<evidence type="ECO:0000256" key="2">
    <source>
        <dbReference type="ARBA" id="ARBA00022746"/>
    </source>
</evidence>
<dbReference type="InterPro" id="IPR008150">
    <property type="entry name" value="Phytoene_DH_bac_CS"/>
</dbReference>
<proteinExistence type="inferred from homology"/>
<evidence type="ECO:0000313" key="8">
    <source>
        <dbReference type="EMBL" id="TYS45463.1"/>
    </source>
</evidence>
<feature type="region of interest" description="Disordered" evidence="6">
    <location>
        <begin position="508"/>
        <end position="527"/>
    </location>
</feature>
<dbReference type="RefSeq" id="WP_148976443.1">
    <property type="nucleotide sequence ID" value="NZ_JBNIKU010000002.1"/>
</dbReference>
<dbReference type="InterPro" id="IPR014105">
    <property type="entry name" value="Carotenoid/retinoid_OxRdtase"/>
</dbReference>
<comment type="caution">
    <text evidence="8">The sequence shown here is derived from an EMBL/GenBank/DDBJ whole genome shotgun (WGS) entry which is preliminary data.</text>
</comment>
<comment type="similarity">
    <text evidence="4">Belongs to the carotenoid/retinoid oxidoreductase family. CrtN subfamily.</text>
</comment>
<feature type="compositionally biased region" description="Basic and acidic residues" evidence="6">
    <location>
        <begin position="508"/>
        <end position="518"/>
    </location>
</feature>
<dbReference type="AlphaFoldDB" id="A0A5D4R276"/>
<evidence type="ECO:0000256" key="3">
    <source>
        <dbReference type="ARBA" id="ARBA00023002"/>
    </source>
</evidence>
<evidence type="ECO:0000313" key="9">
    <source>
        <dbReference type="Proteomes" id="UP000322139"/>
    </source>
</evidence>
<dbReference type="GO" id="GO:0016627">
    <property type="term" value="F:oxidoreductase activity, acting on the CH-CH group of donors"/>
    <property type="evidence" value="ECO:0007669"/>
    <property type="project" value="UniProtKB-ARBA"/>
</dbReference>
<accession>A0A5D4R276</accession>
<comment type="pathway">
    <text evidence="1 5">Carotenoid biosynthesis.</text>
</comment>
<dbReference type="PANTHER" id="PTHR43734">
    <property type="entry name" value="PHYTOENE DESATURASE"/>
    <property type="match status" value="1"/>
</dbReference>
<evidence type="ECO:0000259" key="7">
    <source>
        <dbReference type="Pfam" id="PF01593"/>
    </source>
</evidence>
<evidence type="ECO:0000256" key="4">
    <source>
        <dbReference type="ARBA" id="ARBA00038322"/>
    </source>
</evidence>
<dbReference type="Gene3D" id="3.50.50.60">
    <property type="entry name" value="FAD/NAD(P)-binding domain"/>
    <property type="match status" value="2"/>
</dbReference>
<dbReference type="NCBIfam" id="TIGR02734">
    <property type="entry name" value="crtI_fam"/>
    <property type="match status" value="1"/>
</dbReference>
<dbReference type="Pfam" id="PF01593">
    <property type="entry name" value="Amino_oxidase"/>
    <property type="match status" value="1"/>
</dbReference>
<protein>
    <submittedName>
        <fullName evidence="8">Phytoene desaturase</fullName>
    </submittedName>
</protein>
<feature type="domain" description="Amine oxidase" evidence="7">
    <location>
        <begin position="13"/>
        <end position="487"/>
    </location>
</feature>
<organism evidence="8 9">
    <name type="scientific">Bacillus infantis</name>
    <dbReference type="NCBI Taxonomy" id="324767"/>
    <lineage>
        <taxon>Bacteria</taxon>
        <taxon>Bacillati</taxon>
        <taxon>Bacillota</taxon>
        <taxon>Bacilli</taxon>
        <taxon>Bacillales</taxon>
        <taxon>Bacillaceae</taxon>
        <taxon>Bacillus</taxon>
    </lineage>
</organism>
<dbReference type="PRINTS" id="PR00419">
    <property type="entry name" value="ADXRDTASE"/>
</dbReference>
<dbReference type="Proteomes" id="UP000322139">
    <property type="component" value="Unassembled WGS sequence"/>
</dbReference>
<evidence type="ECO:0000256" key="5">
    <source>
        <dbReference type="RuleBase" id="RU362075"/>
    </source>
</evidence>
<dbReference type="InterPro" id="IPR002937">
    <property type="entry name" value="Amino_oxidase"/>
</dbReference>
<dbReference type="InterPro" id="IPR036188">
    <property type="entry name" value="FAD/NAD-bd_sf"/>
</dbReference>
<dbReference type="PROSITE" id="PS00982">
    <property type="entry name" value="PHYTOENE_DH"/>
    <property type="match status" value="1"/>
</dbReference>
<sequence>MAKKIVIIGAGPGGLAASMLLSSRGYEVDVYEKQSYLGGRTGSIKKNGFTFDIGPTFLSMPHIAEELFAASGRRLSDYLQLKELKEMYELVFEDAGIHMTSDREEMVRRIEEKFPGNGGGYIRFMEDTERKMSALMPILQSRMDRYRHYLSWKVIKALPELSLGKSLYDVLSRYFDSETLRLAFTFQSKYLGMSPWECPGAFSILSFMEHEYGIYHPIGGLNQLPEAMAKVTREHGGRIHLGKGVKSLWMEGRDSRGIILESGEKVPADEVIINADFAKAMSTILNEGSLKKYKTRKLEKKKYSCSTFMIYLGLDKQYDLPHHTICFAGDYKRNVEEITKTLSLSGDPSIYIQNPSATDPTLAPEGKSALYILAPVPNNFSGVEWDSRQEEFRNLVLDIVERKTGFKGLRDHIEFEKIISPKNWEEDLHVYKGATFNLGHQLSQMMVLRPHNRFEEAGNTWLVGGGTHPGSGLPTILESARITAKMILEKDGLQLPSRDWRRHYENSDYRRRDRRHDNSTAAGKRWP</sequence>
<keyword evidence="3 5" id="KW-0560">Oxidoreductase</keyword>
<evidence type="ECO:0000256" key="1">
    <source>
        <dbReference type="ARBA" id="ARBA00004829"/>
    </source>
</evidence>
<dbReference type="EMBL" id="VTER01000011">
    <property type="protein sequence ID" value="TYS45463.1"/>
    <property type="molecule type" value="Genomic_DNA"/>
</dbReference>
<dbReference type="GO" id="GO:0016117">
    <property type="term" value="P:carotenoid biosynthetic process"/>
    <property type="evidence" value="ECO:0007669"/>
    <property type="project" value="UniProtKB-KW"/>
</dbReference>
<gene>
    <name evidence="8" type="primary">crtI</name>
    <name evidence="8" type="ORF">FZD51_20420</name>
</gene>
<dbReference type="PANTHER" id="PTHR43734:SF1">
    <property type="entry name" value="PHYTOENE DESATURASE"/>
    <property type="match status" value="1"/>
</dbReference>
<reference evidence="8 9" key="1">
    <citation type="submission" date="2019-08" db="EMBL/GenBank/DDBJ databases">
        <title>Bacillus genomes from the desert of Cuatro Cienegas, Coahuila.</title>
        <authorList>
            <person name="Olmedo-Alvarez G."/>
        </authorList>
    </citation>
    <scope>NUCLEOTIDE SEQUENCE [LARGE SCALE GENOMIC DNA]</scope>
    <source>
        <strain evidence="8 9">CH446_14T</strain>
    </source>
</reference>
<dbReference type="SUPFAM" id="SSF51905">
    <property type="entry name" value="FAD/NAD(P)-binding domain"/>
    <property type="match status" value="1"/>
</dbReference>
<keyword evidence="2 5" id="KW-0125">Carotenoid biosynthesis</keyword>